<keyword evidence="3 5" id="KW-0067">ATP-binding</keyword>
<dbReference type="InterPro" id="IPR051782">
    <property type="entry name" value="ABC_Transporter_VariousFunc"/>
</dbReference>
<dbReference type="Gene3D" id="3.40.50.300">
    <property type="entry name" value="P-loop containing nucleotide triphosphate hydrolases"/>
    <property type="match status" value="1"/>
</dbReference>
<evidence type="ECO:0000256" key="3">
    <source>
        <dbReference type="ARBA" id="ARBA00022840"/>
    </source>
</evidence>
<dbReference type="InterPro" id="IPR003593">
    <property type="entry name" value="AAA+_ATPase"/>
</dbReference>
<dbReference type="CDD" id="cd03230">
    <property type="entry name" value="ABC_DR_subfamily_A"/>
    <property type="match status" value="1"/>
</dbReference>
<proteinExistence type="predicted"/>
<dbReference type="Proteomes" id="UP000734271">
    <property type="component" value="Unassembled WGS sequence"/>
</dbReference>
<accession>A0ABS7SZH9</accession>
<keyword evidence="1" id="KW-0813">Transport</keyword>
<reference evidence="5 6" key="1">
    <citation type="submission" date="2021-08" db="EMBL/GenBank/DDBJ databases">
        <title>FDA dAtabase for Regulatory Grade micrObial Sequences (FDA-ARGOS): Supporting development and validation of Infectious Disease Dx tests.</title>
        <authorList>
            <person name="Sproer C."/>
            <person name="Gronow S."/>
            <person name="Severitt S."/>
            <person name="Schroder I."/>
            <person name="Tallon L."/>
            <person name="Sadzewicz L."/>
            <person name="Zhao X."/>
            <person name="Boylan J."/>
            <person name="Ott S."/>
            <person name="Bowen H."/>
            <person name="Vavikolanu K."/>
            <person name="Hazen T."/>
            <person name="Aluvathingal J."/>
            <person name="Nadendla S."/>
            <person name="Lowell S."/>
            <person name="Myers T."/>
            <person name="Yan Y."/>
            <person name="Sichtig H."/>
        </authorList>
    </citation>
    <scope>NUCLEOTIDE SEQUENCE [LARGE SCALE GENOMIC DNA]</scope>
    <source>
        <strain evidence="5 6">FDAARGOS_1460</strain>
    </source>
</reference>
<dbReference type="SMART" id="SM00382">
    <property type="entry name" value="AAA"/>
    <property type="match status" value="1"/>
</dbReference>
<evidence type="ECO:0000256" key="2">
    <source>
        <dbReference type="ARBA" id="ARBA00022741"/>
    </source>
</evidence>
<dbReference type="EMBL" id="JAIPME010000002">
    <property type="protein sequence ID" value="MBZ2386934.1"/>
    <property type="molecule type" value="Genomic_DNA"/>
</dbReference>
<dbReference type="InterPro" id="IPR027417">
    <property type="entry name" value="P-loop_NTPase"/>
</dbReference>
<evidence type="ECO:0000256" key="1">
    <source>
        <dbReference type="ARBA" id="ARBA00022448"/>
    </source>
</evidence>
<keyword evidence="2" id="KW-0547">Nucleotide-binding</keyword>
<comment type="caution">
    <text evidence="5">The sequence shown here is derived from an EMBL/GenBank/DDBJ whole genome shotgun (WGS) entry which is preliminary data.</text>
</comment>
<sequence>MKEILMTDKIMAKNLSKTYEKFKLGPNDFAIKKGFVTGFIGKNGMGKTTTIKALLSLINYDGEIFLDGKKINDLTYLQDVGLVMDDSFLGKDWALDLVSEAMAIGYDRWDSKTYYEYLNKFGLEREKKVCELSRGMKIKLMLAVALSHEAKILILDEPTSGLDPAMRDELVDMILDFMENEDHTVLFSTHITQDLDKIADYIVFIDQGKIVFEGPKDELYDKFLLIKGGLDDFEKIKNMKILGQKMSKVNFEALVLKEDYKEDENLVAEVPTIDEIMIYYGRI</sequence>
<protein>
    <submittedName>
        <fullName evidence="5">ABC transporter ATP-binding protein</fullName>
    </submittedName>
</protein>
<dbReference type="PROSITE" id="PS50893">
    <property type="entry name" value="ABC_TRANSPORTER_2"/>
    <property type="match status" value="1"/>
</dbReference>
<feature type="domain" description="ABC transporter" evidence="4">
    <location>
        <begin position="5"/>
        <end position="232"/>
    </location>
</feature>
<dbReference type="SUPFAM" id="SSF52540">
    <property type="entry name" value="P-loop containing nucleoside triphosphate hydrolases"/>
    <property type="match status" value="1"/>
</dbReference>
<dbReference type="PANTHER" id="PTHR42939">
    <property type="entry name" value="ABC TRANSPORTER ATP-BINDING PROTEIN ALBC-RELATED"/>
    <property type="match status" value="1"/>
</dbReference>
<keyword evidence="6" id="KW-1185">Reference proteome</keyword>
<dbReference type="PANTHER" id="PTHR42939:SF3">
    <property type="entry name" value="ABC TRANSPORTER ATP-BINDING COMPONENT"/>
    <property type="match status" value="1"/>
</dbReference>
<organism evidence="5 6">
    <name type="scientific">Anaerococcus murdochii</name>
    <dbReference type="NCBI Taxonomy" id="411577"/>
    <lineage>
        <taxon>Bacteria</taxon>
        <taxon>Bacillati</taxon>
        <taxon>Bacillota</taxon>
        <taxon>Tissierellia</taxon>
        <taxon>Tissierellales</taxon>
        <taxon>Peptoniphilaceae</taxon>
        <taxon>Anaerococcus</taxon>
    </lineage>
</organism>
<evidence type="ECO:0000259" key="4">
    <source>
        <dbReference type="PROSITE" id="PS50893"/>
    </source>
</evidence>
<name>A0ABS7SZH9_9FIRM</name>
<evidence type="ECO:0000313" key="6">
    <source>
        <dbReference type="Proteomes" id="UP000734271"/>
    </source>
</evidence>
<dbReference type="Pfam" id="PF00005">
    <property type="entry name" value="ABC_tran"/>
    <property type="match status" value="1"/>
</dbReference>
<evidence type="ECO:0000313" key="5">
    <source>
        <dbReference type="EMBL" id="MBZ2386934.1"/>
    </source>
</evidence>
<dbReference type="InterPro" id="IPR003439">
    <property type="entry name" value="ABC_transporter-like_ATP-bd"/>
</dbReference>
<dbReference type="GO" id="GO:0005524">
    <property type="term" value="F:ATP binding"/>
    <property type="evidence" value="ECO:0007669"/>
    <property type="project" value="UniProtKB-KW"/>
</dbReference>
<gene>
    <name evidence="5" type="ORF">K8P03_06530</name>
</gene>